<evidence type="ECO:0000313" key="9">
    <source>
        <dbReference type="Proteomes" id="UP000054886"/>
    </source>
</evidence>
<name>A0A0W0DNP3_CANGB</name>
<proteinExistence type="inferred from homology"/>
<dbReference type="EMBL" id="LLZZ01000145">
    <property type="protein sequence ID" value="KTA99382.1"/>
    <property type="molecule type" value="Genomic_DNA"/>
</dbReference>
<gene>
    <name evidence="8" type="ORF">AO440_000541</name>
</gene>
<reference evidence="8 9" key="1">
    <citation type="submission" date="2015-10" db="EMBL/GenBank/DDBJ databases">
        <title>Draft genomes sequences of Candida glabrata isolates 1A, 1B, 2A, 2B, 3A and 3B.</title>
        <authorList>
            <person name="Haavelsrud O.E."/>
            <person name="Gaustad P."/>
        </authorList>
    </citation>
    <scope>NUCLEOTIDE SEQUENCE [LARGE SCALE GENOMIC DNA]</scope>
    <source>
        <strain evidence="8">910700640</strain>
    </source>
</reference>
<sequence>MVLWWRRIKKVSESKKTSRKPKNTAFRQQRLKAWQPILSPQSVLPLLIMVACIFAPIGVGLLVSAFNVQKLEIDYTDCDQLVAGKDYTFIPHDKVKHQFKRKLSVYPQWKLESGTDGDVCKLQFEVPHQMKKSIYMYYKMTRFHQNHRKMVEAFDKKQLKGKAISGSKLDKKCDPLRTIGDKIVYPCGLTANALFNDTFSETLAGVKGSSDYEMTKNGTAWGTDRHRYGKTEYDASEIVPPPNWAHMFPNGYTNDNIPNLGQWPEFQIWMRTAALPSFYKLYMKNDDDDLPRGTYEISIGMNYLVRSFGGTKSILLTDNSIIGATNIALGIIYLVVAVIATLFAVIFLLKVLIQPTNVKGHMYLDFDSIDQSSFYSRNSANTPLREIL</sequence>
<dbReference type="VEuPathDB" id="FungiDB:CAGL0C03487g"/>
<dbReference type="InterPro" id="IPR005045">
    <property type="entry name" value="CDC50/LEM3_fam"/>
</dbReference>
<dbReference type="Proteomes" id="UP000054886">
    <property type="component" value="Unassembled WGS sequence"/>
</dbReference>
<evidence type="ECO:0000256" key="2">
    <source>
        <dbReference type="ARBA" id="ARBA00009457"/>
    </source>
</evidence>
<dbReference type="GO" id="GO:0045332">
    <property type="term" value="P:phospholipid translocation"/>
    <property type="evidence" value="ECO:0007669"/>
    <property type="project" value="UniProtKB-UniRule"/>
</dbReference>
<dbReference type="PANTHER" id="PTHR10926">
    <property type="entry name" value="CELL CYCLE CONTROL PROTEIN 50"/>
    <property type="match status" value="1"/>
</dbReference>
<evidence type="ECO:0000256" key="7">
    <source>
        <dbReference type="SAM" id="Phobius"/>
    </source>
</evidence>
<evidence type="ECO:0000313" key="8">
    <source>
        <dbReference type="EMBL" id="KTA99382.1"/>
    </source>
</evidence>
<dbReference type="GO" id="GO:0005886">
    <property type="term" value="C:plasma membrane"/>
    <property type="evidence" value="ECO:0007669"/>
    <property type="project" value="TreeGrafter"/>
</dbReference>
<comment type="subcellular location">
    <subcellularLocation>
        <location evidence="1">Membrane</location>
        <topology evidence="1">Multi-pass membrane protein</topology>
    </subcellularLocation>
</comment>
<dbReference type="PANTHER" id="PTHR10926:SF0">
    <property type="entry name" value="CDC50, ISOFORM A"/>
    <property type="match status" value="1"/>
</dbReference>
<organism evidence="8 9">
    <name type="scientific">Candida glabrata</name>
    <name type="common">Yeast</name>
    <name type="synonym">Torulopsis glabrata</name>
    <dbReference type="NCBI Taxonomy" id="5478"/>
    <lineage>
        <taxon>Eukaryota</taxon>
        <taxon>Fungi</taxon>
        <taxon>Dikarya</taxon>
        <taxon>Ascomycota</taxon>
        <taxon>Saccharomycotina</taxon>
        <taxon>Saccharomycetes</taxon>
        <taxon>Saccharomycetales</taxon>
        <taxon>Saccharomycetaceae</taxon>
        <taxon>Nakaseomyces</taxon>
    </lineage>
</organism>
<dbReference type="GO" id="GO:1990531">
    <property type="term" value="C:phospholipid-translocating ATPase complex"/>
    <property type="evidence" value="ECO:0007669"/>
    <property type="project" value="EnsemblFungi"/>
</dbReference>
<dbReference type="VEuPathDB" id="FungiDB:GWK60_C03091"/>
<keyword evidence="4 7" id="KW-1133">Transmembrane helix</keyword>
<accession>A0A0W0DNP3</accession>
<feature type="transmembrane region" description="Helical" evidence="7">
    <location>
        <begin position="43"/>
        <end position="66"/>
    </location>
</feature>
<dbReference type="PIRSF" id="PIRSF015840">
    <property type="entry name" value="DUF284_TM_euk"/>
    <property type="match status" value="1"/>
</dbReference>
<comment type="similarity">
    <text evidence="2 6">Belongs to the CDC50/LEM3 family.</text>
</comment>
<comment type="caution">
    <text evidence="8">The sequence shown here is derived from an EMBL/GenBank/DDBJ whole genome shotgun (WGS) entry which is preliminary data.</text>
</comment>
<evidence type="ECO:0000256" key="5">
    <source>
        <dbReference type="ARBA" id="ARBA00023136"/>
    </source>
</evidence>
<evidence type="ECO:0000256" key="1">
    <source>
        <dbReference type="ARBA" id="ARBA00004141"/>
    </source>
</evidence>
<keyword evidence="5 6" id="KW-0472">Membrane</keyword>
<feature type="transmembrane region" description="Helical" evidence="7">
    <location>
        <begin position="327"/>
        <end position="353"/>
    </location>
</feature>
<evidence type="ECO:0000256" key="3">
    <source>
        <dbReference type="ARBA" id="ARBA00022692"/>
    </source>
</evidence>
<evidence type="ECO:0000256" key="6">
    <source>
        <dbReference type="PIRNR" id="PIRNR015840"/>
    </source>
</evidence>
<dbReference type="VEuPathDB" id="FungiDB:B1J91_C03487g"/>
<dbReference type="AlphaFoldDB" id="A0A0W0DNP3"/>
<evidence type="ECO:0008006" key="10">
    <source>
        <dbReference type="Google" id="ProtNLM"/>
    </source>
</evidence>
<protein>
    <recommendedName>
        <fullName evidence="10">Cell division control protein 50</fullName>
    </recommendedName>
</protein>
<dbReference type="GO" id="GO:0005783">
    <property type="term" value="C:endoplasmic reticulum"/>
    <property type="evidence" value="ECO:0007669"/>
    <property type="project" value="TreeGrafter"/>
</dbReference>
<dbReference type="VEuPathDB" id="FungiDB:GVI51_C03267"/>
<dbReference type="GO" id="GO:0005802">
    <property type="term" value="C:trans-Golgi network"/>
    <property type="evidence" value="ECO:0007669"/>
    <property type="project" value="EnsemblFungi"/>
</dbReference>
<keyword evidence="3 7" id="KW-0812">Transmembrane</keyword>
<dbReference type="Pfam" id="PF03381">
    <property type="entry name" value="CDC50"/>
    <property type="match status" value="1"/>
</dbReference>
<evidence type="ECO:0000256" key="4">
    <source>
        <dbReference type="ARBA" id="ARBA00022989"/>
    </source>
</evidence>